<dbReference type="Proteomes" id="UP001152747">
    <property type="component" value="Unassembled WGS sequence"/>
</dbReference>
<accession>A0A9P1IRU2</accession>
<keyword evidence="2" id="KW-1185">Reference proteome</keyword>
<protein>
    <recommendedName>
        <fullName evidence="3">Methyltransferase domain-containing protein</fullName>
    </recommendedName>
</protein>
<dbReference type="EMBL" id="CANHGI010000004">
    <property type="protein sequence ID" value="CAI5448198.1"/>
    <property type="molecule type" value="Genomic_DNA"/>
</dbReference>
<dbReference type="Gene3D" id="3.40.50.150">
    <property type="entry name" value="Vaccinia Virus protein VP39"/>
    <property type="match status" value="1"/>
</dbReference>
<proteinExistence type="predicted"/>
<reference evidence="1" key="1">
    <citation type="submission" date="2022-11" db="EMBL/GenBank/DDBJ databases">
        <authorList>
            <person name="Kikuchi T."/>
        </authorList>
    </citation>
    <scope>NUCLEOTIDE SEQUENCE</scope>
    <source>
        <strain evidence="1">PS1010</strain>
    </source>
</reference>
<dbReference type="InterPro" id="IPR029063">
    <property type="entry name" value="SAM-dependent_MTases_sf"/>
</dbReference>
<dbReference type="AlphaFoldDB" id="A0A9P1IRU2"/>
<gene>
    <name evidence="1" type="ORF">CAMP_LOCUS10835</name>
</gene>
<organism evidence="1 2">
    <name type="scientific">Caenorhabditis angaria</name>
    <dbReference type="NCBI Taxonomy" id="860376"/>
    <lineage>
        <taxon>Eukaryota</taxon>
        <taxon>Metazoa</taxon>
        <taxon>Ecdysozoa</taxon>
        <taxon>Nematoda</taxon>
        <taxon>Chromadorea</taxon>
        <taxon>Rhabditida</taxon>
        <taxon>Rhabditina</taxon>
        <taxon>Rhabditomorpha</taxon>
        <taxon>Rhabditoidea</taxon>
        <taxon>Rhabditidae</taxon>
        <taxon>Peloderinae</taxon>
        <taxon>Caenorhabditis</taxon>
    </lineage>
</organism>
<evidence type="ECO:0000313" key="2">
    <source>
        <dbReference type="Proteomes" id="UP001152747"/>
    </source>
</evidence>
<dbReference type="SUPFAM" id="SSF53335">
    <property type="entry name" value="S-adenosyl-L-methionine-dependent methyltransferases"/>
    <property type="match status" value="1"/>
</dbReference>
<evidence type="ECO:0008006" key="3">
    <source>
        <dbReference type="Google" id="ProtNLM"/>
    </source>
</evidence>
<evidence type="ECO:0000313" key="1">
    <source>
        <dbReference type="EMBL" id="CAI5448198.1"/>
    </source>
</evidence>
<sequence length="322" mass="37012">MSKFPKPRRILEFCLAIFVFFCLGRYFTKKSELPKDFWLQVQNANFANGSSRVLDKFCDSECVYVVDVFINGPEKHVMRAVTKEEEYIGSFVALSILKIDENDIDTSKWKVDHGLAAPNSIHAAQLNLLFKSGVIPLSQNLEGHTLIFGVATGGTYMFLQNLFPKMTITGLEISKQNIEIGKKWFGFKINDQNEFLESNVLDYVKTSIDEKHRPNLVLVDACVDFDCPPKSLLSDEFIKNLREIMKSDGVLSMNILTARDDFKEVYQYVKDKFSMHFDACDYTQLSGYRNAIMTCYCSKKSYQPRKNTSKFLKHIGIMNNFY</sequence>
<name>A0A9P1IRU2_9PELO</name>
<comment type="caution">
    <text evidence="1">The sequence shown here is derived from an EMBL/GenBank/DDBJ whole genome shotgun (WGS) entry which is preliminary data.</text>
</comment>
<dbReference type="OrthoDB" id="2016285at2759"/>